<sequence>MPPTISLPSAGPYVRIASLYRVRLWPRWLLPRRYLVGARIPTPYAGVSFSRAPDGASQAR</sequence>
<reference evidence="2" key="1">
    <citation type="journal article" date="2019" name="Int. J. Syst. Evol. Microbiol.">
        <title>The Global Catalogue of Microorganisms (GCM) 10K type strain sequencing project: providing services to taxonomists for standard genome sequencing and annotation.</title>
        <authorList>
            <consortium name="The Broad Institute Genomics Platform"/>
            <consortium name="The Broad Institute Genome Sequencing Center for Infectious Disease"/>
            <person name="Wu L."/>
            <person name="Ma J."/>
        </authorList>
    </citation>
    <scope>NUCLEOTIDE SEQUENCE [LARGE SCALE GENOMIC DNA]</scope>
    <source>
        <strain evidence="2">JCM 17441</strain>
    </source>
</reference>
<dbReference type="EMBL" id="BAABAT010000050">
    <property type="protein sequence ID" value="GAA4262242.1"/>
    <property type="molecule type" value="Genomic_DNA"/>
</dbReference>
<name>A0ABP8DR70_9ACTN</name>
<accession>A0ABP8DR70</accession>
<gene>
    <name evidence="1" type="ORF">GCM10022255_098200</name>
</gene>
<evidence type="ECO:0000313" key="2">
    <source>
        <dbReference type="Proteomes" id="UP001500620"/>
    </source>
</evidence>
<comment type="caution">
    <text evidence="1">The sequence shown here is derived from an EMBL/GenBank/DDBJ whole genome shotgun (WGS) entry which is preliminary data.</text>
</comment>
<proteinExistence type="predicted"/>
<protein>
    <submittedName>
        <fullName evidence="1">Uncharacterized protein</fullName>
    </submittedName>
</protein>
<keyword evidence="2" id="KW-1185">Reference proteome</keyword>
<dbReference type="Proteomes" id="UP001500620">
    <property type="component" value="Unassembled WGS sequence"/>
</dbReference>
<evidence type="ECO:0000313" key="1">
    <source>
        <dbReference type="EMBL" id="GAA4262242.1"/>
    </source>
</evidence>
<organism evidence="1 2">
    <name type="scientific">Dactylosporangium darangshiense</name>
    <dbReference type="NCBI Taxonomy" id="579108"/>
    <lineage>
        <taxon>Bacteria</taxon>
        <taxon>Bacillati</taxon>
        <taxon>Actinomycetota</taxon>
        <taxon>Actinomycetes</taxon>
        <taxon>Micromonosporales</taxon>
        <taxon>Micromonosporaceae</taxon>
        <taxon>Dactylosporangium</taxon>
    </lineage>
</organism>